<dbReference type="RefSeq" id="WP_183754770.1">
    <property type="nucleotide sequence ID" value="NZ_JACICC010000017.1"/>
</dbReference>
<comment type="caution">
    <text evidence="4">The sequence shown here is derived from an EMBL/GenBank/DDBJ whole genome shotgun (WGS) entry which is preliminary data.</text>
</comment>
<reference evidence="4 5" key="1">
    <citation type="submission" date="2020-08" db="EMBL/GenBank/DDBJ databases">
        <title>Genomic Encyclopedia of Type Strains, Phase IV (KMG-IV): sequencing the most valuable type-strain genomes for metagenomic binning, comparative biology and taxonomic classification.</title>
        <authorList>
            <person name="Goeker M."/>
        </authorList>
    </citation>
    <scope>NUCLEOTIDE SEQUENCE [LARGE SCALE GENOMIC DNA]</scope>
    <source>
        <strain evidence="4 5">DSM 28760</strain>
    </source>
</reference>
<keyword evidence="1 2" id="KW-0238">DNA-binding</keyword>
<evidence type="ECO:0000313" key="4">
    <source>
        <dbReference type="EMBL" id="MBB3811372.1"/>
    </source>
</evidence>
<protein>
    <submittedName>
        <fullName evidence="4">AcrR family transcriptional regulator</fullName>
    </submittedName>
</protein>
<evidence type="ECO:0000256" key="2">
    <source>
        <dbReference type="PROSITE-ProRule" id="PRU00335"/>
    </source>
</evidence>
<dbReference type="EMBL" id="JACICC010000017">
    <property type="protein sequence ID" value="MBB3811372.1"/>
    <property type="molecule type" value="Genomic_DNA"/>
</dbReference>
<dbReference type="InterPro" id="IPR001647">
    <property type="entry name" value="HTH_TetR"/>
</dbReference>
<dbReference type="Proteomes" id="UP000537592">
    <property type="component" value="Unassembled WGS sequence"/>
</dbReference>
<dbReference type="InterPro" id="IPR009057">
    <property type="entry name" value="Homeodomain-like_sf"/>
</dbReference>
<dbReference type="AlphaFoldDB" id="A0A7W6EJ27"/>
<sequence length="207" mass="22813">MGRKRIVTRDAILDAAEEAIGNGRGHHLSLQLVAETANITKGSIAHNFKTKDELILAVFSREAVRFHREAAIAAEAENTEPKQPDRKMPERDAFGYKADNDPLDLARGWIAATRRENGAAISKAAGLIINMMESESRRQAIAASYGRVLDEIDIATPDGRAAFVAFMAVEGISLLRGFGILELSEDQWKNCLDIIREECLEKVVHDS</sequence>
<gene>
    <name evidence="4" type="ORF">FHS81_003486</name>
</gene>
<feature type="DNA-binding region" description="H-T-H motif" evidence="2">
    <location>
        <begin position="29"/>
        <end position="48"/>
    </location>
</feature>
<keyword evidence="5" id="KW-1185">Reference proteome</keyword>
<dbReference type="Gene3D" id="1.10.357.10">
    <property type="entry name" value="Tetracycline Repressor, domain 2"/>
    <property type="match status" value="1"/>
</dbReference>
<dbReference type="InterPro" id="IPR041479">
    <property type="entry name" value="TetR_CgmR_C"/>
</dbReference>
<feature type="domain" description="HTH tetR-type" evidence="3">
    <location>
        <begin position="6"/>
        <end position="66"/>
    </location>
</feature>
<dbReference type="Pfam" id="PF00440">
    <property type="entry name" value="TetR_N"/>
    <property type="match status" value="1"/>
</dbReference>
<evidence type="ECO:0000259" key="3">
    <source>
        <dbReference type="PROSITE" id="PS50977"/>
    </source>
</evidence>
<dbReference type="GO" id="GO:0003677">
    <property type="term" value="F:DNA binding"/>
    <property type="evidence" value="ECO:0007669"/>
    <property type="project" value="UniProtKB-UniRule"/>
</dbReference>
<proteinExistence type="predicted"/>
<dbReference type="Pfam" id="PF17937">
    <property type="entry name" value="TetR_C_28"/>
    <property type="match status" value="1"/>
</dbReference>
<organism evidence="4 5">
    <name type="scientific">Pseudochelatococcus contaminans</name>
    <dbReference type="NCBI Taxonomy" id="1538103"/>
    <lineage>
        <taxon>Bacteria</taxon>
        <taxon>Pseudomonadati</taxon>
        <taxon>Pseudomonadota</taxon>
        <taxon>Alphaproteobacteria</taxon>
        <taxon>Hyphomicrobiales</taxon>
        <taxon>Chelatococcaceae</taxon>
        <taxon>Pseudochelatococcus</taxon>
    </lineage>
</organism>
<dbReference type="SUPFAM" id="SSF46689">
    <property type="entry name" value="Homeodomain-like"/>
    <property type="match status" value="1"/>
</dbReference>
<name>A0A7W6EJ27_9HYPH</name>
<evidence type="ECO:0000256" key="1">
    <source>
        <dbReference type="ARBA" id="ARBA00023125"/>
    </source>
</evidence>
<dbReference type="PROSITE" id="PS50977">
    <property type="entry name" value="HTH_TETR_2"/>
    <property type="match status" value="1"/>
</dbReference>
<evidence type="ECO:0000313" key="5">
    <source>
        <dbReference type="Proteomes" id="UP000537592"/>
    </source>
</evidence>
<accession>A0A7W6EJ27</accession>